<evidence type="ECO:0000256" key="3">
    <source>
        <dbReference type="ARBA" id="ARBA00011424"/>
    </source>
</evidence>
<dbReference type="GO" id="GO:0005737">
    <property type="term" value="C:cytoplasm"/>
    <property type="evidence" value="ECO:0007669"/>
    <property type="project" value="UniProtKB-SubCell"/>
</dbReference>
<feature type="binding site" evidence="7 9">
    <location>
        <begin position="45"/>
        <end position="46"/>
    </location>
    <ligand>
        <name>3-methyl-2-oxobutanoate</name>
        <dbReference type="ChEBI" id="CHEBI:11851"/>
    </ligand>
</feature>
<sequence>MSRVSIPRLIEKREKREPIVMVTAYDYPAARAVERAGVDMVLVGDSGAQVLLGYASTVEVSVEEMLMMSKAVRRGTESAFMVSDLPFGSTEESDVQAVQTAVRFVREAGVDAVKLEGANESRLSRIRAIVAAGIPVVGHIGLTPQTATALGGLRAQGRTIESAERLVGEGLAVQAAGAFCLVIEAVPSEVVDVLREALTIPIIGIGAGKADGQVLVLHDLLGITEGKTAKFVKTFGTIGDDTVAAIAAYADEVRAGSFPAPEHQYPVTPEAVEAARAALLRA</sequence>
<name>A0A6G8FIC9_9MICO</name>
<accession>A0A6G8FIC9</accession>
<evidence type="ECO:0000256" key="7">
    <source>
        <dbReference type="HAMAP-Rule" id="MF_00156"/>
    </source>
</evidence>
<dbReference type="GO" id="GO:0032259">
    <property type="term" value="P:methylation"/>
    <property type="evidence" value="ECO:0007669"/>
    <property type="project" value="UniProtKB-KW"/>
</dbReference>
<feature type="binding site" evidence="7 10">
    <location>
        <position position="45"/>
    </location>
    <ligand>
        <name>Mg(2+)</name>
        <dbReference type="ChEBI" id="CHEBI:18420"/>
    </ligand>
</feature>
<dbReference type="FunFam" id="3.20.20.60:FF:000003">
    <property type="entry name" value="3-methyl-2-oxobutanoate hydroxymethyltransferase"/>
    <property type="match status" value="1"/>
</dbReference>
<protein>
    <recommendedName>
        <fullName evidence="7">3-methyl-2-oxobutanoate hydroxymethyltransferase</fullName>
        <ecNumber evidence="7">2.1.2.11</ecNumber>
    </recommendedName>
    <alternativeName>
        <fullName evidence="7">Ketopantoate hydroxymethyltransferase</fullName>
        <shortName evidence="7">KPHMT</shortName>
    </alternativeName>
</protein>
<dbReference type="NCBIfam" id="TIGR00222">
    <property type="entry name" value="panB"/>
    <property type="match status" value="1"/>
</dbReference>
<dbReference type="PANTHER" id="PTHR20881">
    <property type="entry name" value="3-METHYL-2-OXOBUTANOATE HYDROXYMETHYLTRANSFERASE"/>
    <property type="match status" value="1"/>
</dbReference>
<dbReference type="SUPFAM" id="SSF51621">
    <property type="entry name" value="Phosphoenolpyruvate/pyruvate domain"/>
    <property type="match status" value="1"/>
</dbReference>
<dbReference type="GO" id="GO:0003864">
    <property type="term" value="F:3-methyl-2-oxobutanoate hydroxymethyltransferase activity"/>
    <property type="evidence" value="ECO:0007669"/>
    <property type="project" value="UniProtKB-UniRule"/>
</dbReference>
<evidence type="ECO:0000256" key="4">
    <source>
        <dbReference type="ARBA" id="ARBA00022655"/>
    </source>
</evidence>
<dbReference type="EMBL" id="CP049934">
    <property type="protein sequence ID" value="QIM15802.1"/>
    <property type="molecule type" value="Genomic_DNA"/>
</dbReference>
<comment type="cofactor">
    <cofactor evidence="7 10">
        <name>Mg(2+)</name>
        <dbReference type="ChEBI" id="CHEBI:18420"/>
    </cofactor>
    <text evidence="7 10">Binds 1 Mg(2+) ion per subunit.</text>
</comment>
<keyword evidence="12" id="KW-1185">Reference proteome</keyword>
<keyword evidence="7" id="KW-0963">Cytoplasm</keyword>
<dbReference type="GO" id="GO:0000287">
    <property type="term" value="F:magnesium ion binding"/>
    <property type="evidence" value="ECO:0007669"/>
    <property type="project" value="TreeGrafter"/>
</dbReference>
<keyword evidence="7 10" id="KW-0479">Metal-binding</keyword>
<evidence type="ECO:0000256" key="6">
    <source>
        <dbReference type="ARBA" id="ARBA00056497"/>
    </source>
</evidence>
<comment type="subunit">
    <text evidence="3 7">Homodecamer; pentamer of dimers.</text>
</comment>
<evidence type="ECO:0000256" key="5">
    <source>
        <dbReference type="ARBA" id="ARBA00022679"/>
    </source>
</evidence>
<dbReference type="HAMAP" id="MF_00156">
    <property type="entry name" value="PanB"/>
    <property type="match status" value="1"/>
</dbReference>
<keyword evidence="4 7" id="KW-0566">Pantothenate biosynthesis</keyword>
<comment type="similarity">
    <text evidence="2 7">Belongs to the PanB family.</text>
</comment>
<dbReference type="InterPro" id="IPR015813">
    <property type="entry name" value="Pyrv/PenolPyrv_kinase-like_dom"/>
</dbReference>
<dbReference type="Gene3D" id="3.20.20.60">
    <property type="entry name" value="Phosphoenolpyruvate-binding domains"/>
    <property type="match status" value="1"/>
</dbReference>
<evidence type="ECO:0000256" key="9">
    <source>
        <dbReference type="PIRSR" id="PIRSR000388-2"/>
    </source>
</evidence>
<dbReference type="RefSeq" id="WP_166322237.1">
    <property type="nucleotide sequence ID" value="NZ_CP049934.1"/>
</dbReference>
<dbReference type="CDD" id="cd06557">
    <property type="entry name" value="KPHMT-like"/>
    <property type="match status" value="1"/>
</dbReference>
<feature type="binding site" evidence="7 10">
    <location>
        <position position="116"/>
    </location>
    <ligand>
        <name>Mg(2+)</name>
        <dbReference type="ChEBI" id="CHEBI:18420"/>
    </ligand>
</feature>
<evidence type="ECO:0000313" key="11">
    <source>
        <dbReference type="EMBL" id="QIM15802.1"/>
    </source>
</evidence>
<evidence type="ECO:0000256" key="2">
    <source>
        <dbReference type="ARBA" id="ARBA00008676"/>
    </source>
</evidence>
<proteinExistence type="inferred from homology"/>
<comment type="catalytic activity">
    <reaction evidence="7">
        <text>(6R)-5,10-methylene-5,6,7,8-tetrahydrofolate + 3-methyl-2-oxobutanoate + H2O = 2-dehydropantoate + (6S)-5,6,7,8-tetrahydrofolate</text>
        <dbReference type="Rhea" id="RHEA:11824"/>
        <dbReference type="ChEBI" id="CHEBI:11561"/>
        <dbReference type="ChEBI" id="CHEBI:11851"/>
        <dbReference type="ChEBI" id="CHEBI:15377"/>
        <dbReference type="ChEBI" id="CHEBI:15636"/>
        <dbReference type="ChEBI" id="CHEBI:57453"/>
        <dbReference type="EC" id="2.1.2.11"/>
    </reaction>
</comment>
<dbReference type="UniPathway" id="UPA00028">
    <property type="reaction ID" value="UER00003"/>
</dbReference>
<feature type="binding site" evidence="7 9">
    <location>
        <position position="84"/>
    </location>
    <ligand>
        <name>3-methyl-2-oxobutanoate</name>
        <dbReference type="ChEBI" id="CHEBI:11851"/>
    </ligand>
</feature>
<dbReference type="EC" id="2.1.2.11" evidence="7"/>
<dbReference type="AlphaFoldDB" id="A0A6G8FIC9"/>
<evidence type="ECO:0000313" key="12">
    <source>
        <dbReference type="Proteomes" id="UP000501387"/>
    </source>
</evidence>
<comment type="function">
    <text evidence="6 7">Catalyzes the reversible reaction in which hydroxymethyl group from 5,10-methylenetetrahydrofolate is transferred onto alpha-ketoisovalerate to form ketopantoate.</text>
</comment>
<dbReference type="Proteomes" id="UP000501387">
    <property type="component" value="Chromosome"/>
</dbReference>
<comment type="subcellular location">
    <subcellularLocation>
        <location evidence="7">Cytoplasm</location>
    </subcellularLocation>
</comment>
<feature type="binding site" evidence="7 9">
    <location>
        <position position="114"/>
    </location>
    <ligand>
        <name>3-methyl-2-oxobutanoate</name>
        <dbReference type="ChEBI" id="CHEBI:11851"/>
    </ligand>
</feature>
<evidence type="ECO:0000256" key="10">
    <source>
        <dbReference type="PIRSR" id="PIRSR000388-3"/>
    </source>
</evidence>
<reference evidence="11 12" key="1">
    <citation type="submission" date="2020-03" db="EMBL/GenBank/DDBJ databases">
        <title>Leucobacter sp. nov., isolated from beetles.</title>
        <authorList>
            <person name="Hyun D.-W."/>
            <person name="Bae J.-W."/>
        </authorList>
    </citation>
    <scope>NUCLEOTIDE SEQUENCE [LARGE SCALE GENOMIC DNA]</scope>
    <source>
        <strain evidence="11 12">HDW9B</strain>
    </source>
</reference>
<feature type="active site" description="Proton acceptor" evidence="7 8">
    <location>
        <position position="184"/>
    </location>
</feature>
<evidence type="ECO:0000256" key="8">
    <source>
        <dbReference type="PIRSR" id="PIRSR000388-1"/>
    </source>
</evidence>
<dbReference type="GO" id="GO:0008168">
    <property type="term" value="F:methyltransferase activity"/>
    <property type="evidence" value="ECO:0007669"/>
    <property type="project" value="UniProtKB-KW"/>
</dbReference>
<keyword evidence="11" id="KW-0489">Methyltransferase</keyword>
<keyword evidence="7 10" id="KW-0460">Magnesium</keyword>
<comment type="pathway">
    <text evidence="1 7">Cofactor biosynthesis; (R)-pantothenate biosynthesis; (R)-pantoate from 3-methyl-2-oxobutanoate: step 1/2.</text>
</comment>
<dbReference type="InterPro" id="IPR003700">
    <property type="entry name" value="Pantoate_hydroxy_MeTrfase"/>
</dbReference>
<feature type="binding site" evidence="7 10">
    <location>
        <position position="84"/>
    </location>
    <ligand>
        <name>Mg(2+)</name>
        <dbReference type="ChEBI" id="CHEBI:18420"/>
    </ligand>
</feature>
<evidence type="ECO:0000256" key="1">
    <source>
        <dbReference type="ARBA" id="ARBA00005033"/>
    </source>
</evidence>
<dbReference type="PIRSF" id="PIRSF000388">
    <property type="entry name" value="Pantoate_hydroxy_MeTrfase"/>
    <property type="match status" value="1"/>
</dbReference>
<dbReference type="PANTHER" id="PTHR20881:SF0">
    <property type="entry name" value="3-METHYL-2-OXOBUTANOATE HYDROXYMETHYLTRANSFERASE"/>
    <property type="match status" value="1"/>
</dbReference>
<organism evidence="11 12">
    <name type="scientific">Leucobacter insecticola</name>
    <dbReference type="NCBI Taxonomy" id="2714934"/>
    <lineage>
        <taxon>Bacteria</taxon>
        <taxon>Bacillati</taxon>
        <taxon>Actinomycetota</taxon>
        <taxon>Actinomycetes</taxon>
        <taxon>Micrococcales</taxon>
        <taxon>Microbacteriaceae</taxon>
        <taxon>Leucobacter</taxon>
    </lineage>
</organism>
<keyword evidence="5 7" id="KW-0808">Transferase</keyword>
<dbReference type="InterPro" id="IPR040442">
    <property type="entry name" value="Pyrv_kinase-like_dom_sf"/>
</dbReference>
<dbReference type="Pfam" id="PF02548">
    <property type="entry name" value="Pantoate_transf"/>
    <property type="match status" value="1"/>
</dbReference>
<gene>
    <name evidence="7 11" type="primary">panB</name>
    <name evidence="11" type="ORF">G7067_04230</name>
</gene>
<dbReference type="NCBIfam" id="NF001452">
    <property type="entry name" value="PRK00311.1"/>
    <property type="match status" value="1"/>
</dbReference>
<dbReference type="KEGG" id="lins:G7067_04230"/>
<dbReference type="GO" id="GO:0015940">
    <property type="term" value="P:pantothenate biosynthetic process"/>
    <property type="evidence" value="ECO:0007669"/>
    <property type="project" value="UniProtKB-UniRule"/>
</dbReference>